<accession>U5VS29</accession>
<dbReference type="AlphaFoldDB" id="U5VS29"/>
<dbReference type="STRING" id="1246995.AFR_06800"/>
<dbReference type="InterPro" id="IPR033756">
    <property type="entry name" value="YlxH/NBP35"/>
</dbReference>
<dbReference type="PANTHER" id="PTHR43384">
    <property type="entry name" value="SEPTUM SITE-DETERMINING PROTEIN MIND HOMOLOG, CHLOROPLASTIC-RELATED"/>
    <property type="match status" value="1"/>
</dbReference>
<dbReference type="eggNOG" id="COG2204">
    <property type="taxonomic scope" value="Bacteria"/>
</dbReference>
<dbReference type="HOGENOM" id="CLU_033160_3_0_11"/>
<evidence type="ECO:0000256" key="2">
    <source>
        <dbReference type="ARBA" id="ARBA00022840"/>
    </source>
</evidence>
<organism evidence="3 4">
    <name type="scientific">Actinoplanes friuliensis DSM 7358</name>
    <dbReference type="NCBI Taxonomy" id="1246995"/>
    <lineage>
        <taxon>Bacteria</taxon>
        <taxon>Bacillati</taxon>
        <taxon>Actinomycetota</taxon>
        <taxon>Actinomycetes</taxon>
        <taxon>Micromonosporales</taxon>
        <taxon>Micromonosporaceae</taxon>
        <taxon>Actinoplanes</taxon>
    </lineage>
</organism>
<dbReference type="SUPFAM" id="SSF52540">
    <property type="entry name" value="P-loop containing nucleoside triphosphate hydrolases"/>
    <property type="match status" value="1"/>
</dbReference>
<dbReference type="RefSeq" id="WP_023359180.1">
    <property type="nucleotide sequence ID" value="NC_022657.1"/>
</dbReference>
<dbReference type="eggNOG" id="COG4963">
    <property type="taxonomic scope" value="Bacteria"/>
</dbReference>
<dbReference type="InterPro" id="IPR027417">
    <property type="entry name" value="P-loop_NTPase"/>
</dbReference>
<dbReference type="InterPro" id="IPR050625">
    <property type="entry name" value="ParA/MinD_ATPase"/>
</dbReference>
<evidence type="ECO:0000313" key="3">
    <source>
        <dbReference type="EMBL" id="AGZ39649.1"/>
    </source>
</evidence>
<name>U5VS29_9ACTN</name>
<keyword evidence="2" id="KW-0067">ATP-binding</keyword>
<dbReference type="GO" id="GO:0016887">
    <property type="term" value="F:ATP hydrolysis activity"/>
    <property type="evidence" value="ECO:0007669"/>
    <property type="project" value="TreeGrafter"/>
</dbReference>
<dbReference type="Pfam" id="PF10609">
    <property type="entry name" value="ParA"/>
    <property type="match status" value="1"/>
</dbReference>
<sequence>MTYYVYVEPDAERRNTIGGLYSDFGFDIVADLADLEAHLPRNPETLLVMIGATVDLDAALTFTAYQRVQRPLIGVLLLRRTLEPDVLARAMRSGVREVVEELDVEGIRNSAARSIDLSKALSTTMRAASDQGQRAKIVTVFAGKGGCGKSVVATNLAAALSADGSRRVLLVDLALQFGDVAIMLQLPPNRSVSDAISMAGKLDEAGLRSVLTPYRPGLDALLAPASPAEGEHVSRELVTEILEVARGMYDFIVLDTPPAVTDQVLSALDLSDWFVPIVTPDLPTLKSVRLTIEMFDLLEYPRDRRLVVFNRSNTEVGLTTDDVEEAVGAHLSVHMPSSRDVPLSVNRGVPMVLSDPTHPVSLAVRKLADRCAGVTSSQESRRKIFAFGRRR</sequence>
<proteinExistence type="predicted"/>
<dbReference type="PANTHER" id="PTHR43384:SF13">
    <property type="entry name" value="SLR0110 PROTEIN"/>
    <property type="match status" value="1"/>
</dbReference>
<keyword evidence="4" id="KW-1185">Reference proteome</keyword>
<dbReference type="Proteomes" id="UP000017746">
    <property type="component" value="Chromosome"/>
</dbReference>
<evidence type="ECO:0000256" key="1">
    <source>
        <dbReference type="ARBA" id="ARBA00022741"/>
    </source>
</evidence>
<dbReference type="GO" id="GO:0009898">
    <property type="term" value="C:cytoplasmic side of plasma membrane"/>
    <property type="evidence" value="ECO:0007669"/>
    <property type="project" value="TreeGrafter"/>
</dbReference>
<dbReference type="EMBL" id="CP006272">
    <property type="protein sequence ID" value="AGZ39649.1"/>
    <property type="molecule type" value="Genomic_DNA"/>
</dbReference>
<dbReference type="OrthoDB" id="3448281at2"/>
<protein>
    <submittedName>
        <fullName evidence="3">AAA ATPase</fullName>
    </submittedName>
</protein>
<reference evidence="3 4" key="1">
    <citation type="journal article" date="2014" name="J. Biotechnol.">
        <title>Complete genome sequence of the actinobacterium Actinoplanes friuliensis HAG 010964, producer of the lipopeptide antibiotic friulimycin.</title>
        <authorList>
            <person name="Ruckert C."/>
            <person name="Szczepanowski R."/>
            <person name="Albersmeier A."/>
            <person name="Goesmann A."/>
            <person name="Fischer N."/>
            <person name="Steinkamper A."/>
            <person name="Puhler A."/>
            <person name="Biener R."/>
            <person name="Schwartz D."/>
            <person name="Kalinowski J."/>
        </authorList>
    </citation>
    <scope>NUCLEOTIDE SEQUENCE [LARGE SCALE GENOMIC DNA]</scope>
    <source>
        <strain evidence="3 4">DSM 7358</strain>
    </source>
</reference>
<dbReference type="GO" id="GO:0005829">
    <property type="term" value="C:cytosol"/>
    <property type="evidence" value="ECO:0007669"/>
    <property type="project" value="TreeGrafter"/>
</dbReference>
<dbReference type="GO" id="GO:0051782">
    <property type="term" value="P:negative regulation of cell division"/>
    <property type="evidence" value="ECO:0007669"/>
    <property type="project" value="TreeGrafter"/>
</dbReference>
<dbReference type="PATRIC" id="fig|1246995.3.peg.1389"/>
<dbReference type="Gene3D" id="3.40.50.300">
    <property type="entry name" value="P-loop containing nucleotide triphosphate hydrolases"/>
    <property type="match status" value="1"/>
</dbReference>
<keyword evidence="1" id="KW-0547">Nucleotide-binding</keyword>
<evidence type="ECO:0000313" key="4">
    <source>
        <dbReference type="Proteomes" id="UP000017746"/>
    </source>
</evidence>
<gene>
    <name evidence="3" type="ORF">AFR_06800</name>
</gene>
<dbReference type="KEGG" id="afs:AFR_06800"/>
<dbReference type="GO" id="GO:0005524">
    <property type="term" value="F:ATP binding"/>
    <property type="evidence" value="ECO:0007669"/>
    <property type="project" value="UniProtKB-KW"/>
</dbReference>